<sequence>MLSLALTAFFVGALIGMVGIGGILLIPAITAFAGMEVRQAMATALFSFIFTAVVGTWLFHRRGSIDWVIAVPICAGALLFGYLGALANAHVDTAWLNMALALVIVFAGAYVLLPHSRHQPFAFDRRNTGHLALLGGIGGAVGFVSGLTGVGGPVLSVPIMVVLGFAPLTAIATGQVIQVAAACSGTVGNLVHGFIDFGAASWLTVVQLAGLILGVRFAHSFGSGLLRRMVAVVCLGVGGFLFARSVARVML</sequence>
<comment type="subcellular location">
    <subcellularLocation>
        <location evidence="5">Cell membrane</location>
        <topology evidence="5">Multi-pass membrane protein</topology>
    </subcellularLocation>
    <subcellularLocation>
        <location evidence="1">Membrane</location>
        <topology evidence="1">Multi-pass membrane protein</topology>
    </subcellularLocation>
</comment>
<dbReference type="AlphaFoldDB" id="A0A7C4EJH7"/>
<dbReference type="Pfam" id="PF01925">
    <property type="entry name" value="TauE"/>
    <property type="match status" value="1"/>
</dbReference>
<feature type="transmembrane region" description="Helical" evidence="5">
    <location>
        <begin position="194"/>
        <end position="219"/>
    </location>
</feature>
<proteinExistence type="inferred from homology"/>
<feature type="transmembrane region" description="Helical" evidence="5">
    <location>
        <begin position="133"/>
        <end position="151"/>
    </location>
</feature>
<dbReference type="EMBL" id="DSRP01000491">
    <property type="protein sequence ID" value="HGG92711.1"/>
    <property type="molecule type" value="Genomic_DNA"/>
</dbReference>
<comment type="similarity">
    <text evidence="5">Belongs to the 4-toluene sulfonate uptake permease (TSUP) (TC 2.A.102) family.</text>
</comment>
<evidence type="ECO:0000256" key="3">
    <source>
        <dbReference type="ARBA" id="ARBA00022989"/>
    </source>
</evidence>
<dbReference type="GO" id="GO:0005886">
    <property type="term" value="C:plasma membrane"/>
    <property type="evidence" value="ECO:0007669"/>
    <property type="project" value="UniProtKB-SubCell"/>
</dbReference>
<accession>A0A7C4EJH7</accession>
<feature type="transmembrane region" description="Helical" evidence="5">
    <location>
        <begin position="157"/>
        <end position="182"/>
    </location>
</feature>
<evidence type="ECO:0000256" key="1">
    <source>
        <dbReference type="ARBA" id="ARBA00004141"/>
    </source>
</evidence>
<keyword evidence="5" id="KW-1003">Cell membrane</keyword>
<dbReference type="InterPro" id="IPR051598">
    <property type="entry name" value="TSUP/Inactive_protease-like"/>
</dbReference>
<keyword evidence="3 5" id="KW-1133">Transmembrane helix</keyword>
<comment type="caution">
    <text evidence="6">The sequence shown here is derived from an EMBL/GenBank/DDBJ whole genome shotgun (WGS) entry which is preliminary data.</text>
</comment>
<dbReference type="PANTHER" id="PTHR43701:SF5">
    <property type="entry name" value="MEMBRANE TRANSPORTER PROTEIN-RELATED"/>
    <property type="match status" value="1"/>
</dbReference>
<feature type="transmembrane region" description="Helical" evidence="5">
    <location>
        <begin position="67"/>
        <end position="87"/>
    </location>
</feature>
<evidence type="ECO:0000256" key="4">
    <source>
        <dbReference type="ARBA" id="ARBA00023136"/>
    </source>
</evidence>
<dbReference type="PANTHER" id="PTHR43701">
    <property type="entry name" value="MEMBRANE TRANSPORTER PROTEIN MJ0441-RELATED"/>
    <property type="match status" value="1"/>
</dbReference>
<evidence type="ECO:0000256" key="5">
    <source>
        <dbReference type="RuleBase" id="RU363041"/>
    </source>
</evidence>
<feature type="transmembrane region" description="Helical" evidence="5">
    <location>
        <begin position="93"/>
        <end position="113"/>
    </location>
</feature>
<reference evidence="6" key="1">
    <citation type="journal article" date="2020" name="mSystems">
        <title>Genome- and Community-Level Interaction Insights into Carbon Utilization and Element Cycling Functions of Hydrothermarchaeota in Hydrothermal Sediment.</title>
        <authorList>
            <person name="Zhou Z."/>
            <person name="Liu Y."/>
            <person name="Xu W."/>
            <person name="Pan J."/>
            <person name="Luo Z.H."/>
            <person name="Li M."/>
        </authorList>
    </citation>
    <scope>NUCLEOTIDE SEQUENCE [LARGE SCALE GENOMIC DNA]</scope>
    <source>
        <strain evidence="6">SpSt-413</strain>
    </source>
</reference>
<name>A0A7C4EJH7_9BACT</name>
<dbReference type="InterPro" id="IPR002781">
    <property type="entry name" value="TM_pro_TauE-like"/>
</dbReference>
<feature type="transmembrane region" description="Helical" evidence="5">
    <location>
        <begin position="7"/>
        <end position="34"/>
    </location>
</feature>
<feature type="transmembrane region" description="Helical" evidence="5">
    <location>
        <begin position="40"/>
        <end position="60"/>
    </location>
</feature>
<keyword evidence="4 5" id="KW-0472">Membrane</keyword>
<evidence type="ECO:0000256" key="2">
    <source>
        <dbReference type="ARBA" id="ARBA00022692"/>
    </source>
</evidence>
<gene>
    <name evidence="6" type="ORF">ENR59_07130</name>
</gene>
<protein>
    <recommendedName>
        <fullName evidence="5">Probable membrane transporter protein</fullName>
    </recommendedName>
</protein>
<evidence type="ECO:0000313" key="6">
    <source>
        <dbReference type="EMBL" id="HGG92711.1"/>
    </source>
</evidence>
<feature type="transmembrane region" description="Helical" evidence="5">
    <location>
        <begin position="225"/>
        <end position="243"/>
    </location>
</feature>
<keyword evidence="2 5" id="KW-0812">Transmembrane</keyword>
<organism evidence="6">
    <name type="scientific">Fundidesulfovibrio putealis</name>
    <dbReference type="NCBI Taxonomy" id="270496"/>
    <lineage>
        <taxon>Bacteria</taxon>
        <taxon>Pseudomonadati</taxon>
        <taxon>Thermodesulfobacteriota</taxon>
        <taxon>Desulfovibrionia</taxon>
        <taxon>Desulfovibrionales</taxon>
        <taxon>Desulfovibrionaceae</taxon>
        <taxon>Fundidesulfovibrio</taxon>
    </lineage>
</organism>